<sequence>MVATITRKLAIAAIRVEERLLALLGLVMVFPVVLNALTVLQISLC</sequence>
<keyword evidence="1" id="KW-0472">Membrane</keyword>
<protein>
    <submittedName>
        <fullName evidence="2">Putative membrane protein</fullName>
    </submittedName>
</protein>
<comment type="caution">
    <text evidence="2">The sequence shown here is derived from an EMBL/GenBank/DDBJ whole genome shotgun (WGS) entry which is preliminary data.</text>
</comment>
<reference evidence="2 3" key="1">
    <citation type="submission" date="2017-07" db="EMBL/GenBank/DDBJ databases">
        <title>Phylogenetic study on the rhizospheric bacterium Ochrobactrum sp. A44.</title>
        <authorList>
            <person name="Krzyzanowska D.M."/>
            <person name="Ossowicki A."/>
            <person name="Rajewska M."/>
            <person name="Maciag T."/>
            <person name="Kaczynski Z."/>
            <person name="Czerwicka M."/>
            <person name="Jafra S."/>
        </authorList>
    </citation>
    <scope>NUCLEOTIDE SEQUENCE [LARGE SCALE GENOMIC DNA]</scope>
    <source>
        <strain evidence="2 3">PR17</strain>
    </source>
</reference>
<evidence type="ECO:0000313" key="2">
    <source>
        <dbReference type="EMBL" id="OYR12619.1"/>
    </source>
</evidence>
<accession>A0A256FCM9</accession>
<keyword evidence="1" id="KW-0812">Transmembrane</keyword>
<name>A0A256FCM9_9HYPH</name>
<proteinExistence type="predicted"/>
<dbReference type="Proteomes" id="UP000216345">
    <property type="component" value="Unassembled WGS sequence"/>
</dbReference>
<keyword evidence="3" id="KW-1185">Reference proteome</keyword>
<dbReference type="AlphaFoldDB" id="A0A256FCM9"/>
<dbReference type="EMBL" id="NNRK01000029">
    <property type="protein sequence ID" value="OYR12619.1"/>
    <property type="molecule type" value="Genomic_DNA"/>
</dbReference>
<organism evidence="2 3">
    <name type="scientific">Brucella rhizosphaerae</name>
    <dbReference type="NCBI Taxonomy" id="571254"/>
    <lineage>
        <taxon>Bacteria</taxon>
        <taxon>Pseudomonadati</taxon>
        <taxon>Pseudomonadota</taxon>
        <taxon>Alphaproteobacteria</taxon>
        <taxon>Hyphomicrobiales</taxon>
        <taxon>Brucellaceae</taxon>
        <taxon>Brucella/Ochrobactrum group</taxon>
        <taxon>Brucella</taxon>
    </lineage>
</organism>
<feature type="transmembrane region" description="Helical" evidence="1">
    <location>
        <begin position="20"/>
        <end position="44"/>
    </location>
</feature>
<evidence type="ECO:0000256" key="1">
    <source>
        <dbReference type="SAM" id="Phobius"/>
    </source>
</evidence>
<keyword evidence="1" id="KW-1133">Transmembrane helix</keyword>
<gene>
    <name evidence="2" type="ORF">CEV32_0792</name>
</gene>
<evidence type="ECO:0000313" key="3">
    <source>
        <dbReference type="Proteomes" id="UP000216345"/>
    </source>
</evidence>